<protein>
    <submittedName>
        <fullName evidence="13">Porin</fullName>
    </submittedName>
</protein>
<dbReference type="InterPro" id="IPR023614">
    <property type="entry name" value="Porin_dom_sf"/>
</dbReference>
<dbReference type="GO" id="GO:0015288">
    <property type="term" value="F:porin activity"/>
    <property type="evidence" value="ECO:0007669"/>
    <property type="project" value="UniProtKB-KW"/>
</dbReference>
<sequence>MKHWMCAAGALALAGTAHAQSSVTLYGLIDTSVRYTTHENANGSGKLQMAEGLLTGSRWGLRADEDLTGSRWGLRADEDLGGGRKAFAQLESGFSPDTGTSLQGGRLFGRTALVGLKGDWGTLTLGRQYTVAHDVMSSYEAMALANVSIVGYQGGNYTGLRQDNLLKYTYTLGPWQTELAYTFGEVPGATRAGSTAGAALIYAQGPLMLAGVFQQSRDVTTSFFGLSIPASRQDVWSAGGTYQLGKSTLYFGVTSSALDMADYRNRAVYIGARVPLTPALTFITTLTADRVRHQGDGGNRFTGAAALDYCFSKRTDVYASVDYTSVRGAWAALASLPGFATPLFGYSRRLGVMAGLRHKF</sequence>
<dbReference type="InterPro" id="IPR033900">
    <property type="entry name" value="Gram_neg_porin_domain"/>
</dbReference>
<dbReference type="AlphaFoldDB" id="A0AA92K792"/>
<evidence type="ECO:0000256" key="3">
    <source>
        <dbReference type="ARBA" id="ARBA00022448"/>
    </source>
</evidence>
<dbReference type="InterPro" id="IPR050298">
    <property type="entry name" value="Gram-neg_bact_OMP"/>
</dbReference>
<evidence type="ECO:0000256" key="7">
    <source>
        <dbReference type="ARBA" id="ARBA00023065"/>
    </source>
</evidence>
<evidence type="ECO:0000256" key="5">
    <source>
        <dbReference type="ARBA" id="ARBA00022692"/>
    </source>
</evidence>
<feature type="signal peptide" evidence="11">
    <location>
        <begin position="1"/>
        <end position="19"/>
    </location>
</feature>
<dbReference type="GO" id="GO:0009279">
    <property type="term" value="C:cell outer membrane"/>
    <property type="evidence" value="ECO:0007669"/>
    <property type="project" value="UniProtKB-SubCell"/>
</dbReference>
<keyword evidence="3" id="KW-0813">Transport</keyword>
<feature type="chain" id="PRO_5041684528" evidence="11">
    <location>
        <begin position="20"/>
        <end position="360"/>
    </location>
</feature>
<dbReference type="EMBL" id="CP051170">
    <property type="protein sequence ID" value="QOK99338.1"/>
    <property type="molecule type" value="Genomic_DNA"/>
</dbReference>
<feature type="domain" description="Porin" evidence="12">
    <location>
        <begin position="10"/>
        <end position="327"/>
    </location>
</feature>
<evidence type="ECO:0000313" key="13">
    <source>
        <dbReference type="EMBL" id="QOK99338.1"/>
    </source>
</evidence>
<gene>
    <name evidence="13" type="ORF">HF909_23705</name>
</gene>
<keyword evidence="13" id="KW-0614">Plasmid</keyword>
<evidence type="ECO:0000259" key="12">
    <source>
        <dbReference type="Pfam" id="PF13609"/>
    </source>
</evidence>
<dbReference type="GO" id="GO:0006811">
    <property type="term" value="P:monoatomic ion transport"/>
    <property type="evidence" value="ECO:0007669"/>
    <property type="project" value="UniProtKB-KW"/>
</dbReference>
<name>A0AA92K792_RALSL</name>
<dbReference type="CDD" id="cd00342">
    <property type="entry name" value="gram_neg_porins"/>
    <property type="match status" value="1"/>
</dbReference>
<keyword evidence="7" id="KW-0406">Ion transport</keyword>
<evidence type="ECO:0000256" key="9">
    <source>
        <dbReference type="ARBA" id="ARBA00023136"/>
    </source>
</evidence>
<geneLocation type="plasmid" evidence="13 14">
    <name>pUW774mp</name>
</geneLocation>
<dbReference type="Pfam" id="PF13609">
    <property type="entry name" value="Porin_4"/>
    <property type="match status" value="1"/>
</dbReference>
<dbReference type="GO" id="GO:0046930">
    <property type="term" value="C:pore complex"/>
    <property type="evidence" value="ECO:0007669"/>
    <property type="project" value="UniProtKB-KW"/>
</dbReference>
<accession>A0AA92K792</accession>
<evidence type="ECO:0000256" key="2">
    <source>
        <dbReference type="ARBA" id="ARBA00011233"/>
    </source>
</evidence>
<dbReference type="PANTHER" id="PTHR34501">
    <property type="entry name" value="PROTEIN YDDL-RELATED"/>
    <property type="match status" value="1"/>
</dbReference>
<keyword evidence="9" id="KW-0472">Membrane</keyword>
<comment type="subcellular location">
    <subcellularLocation>
        <location evidence="1">Cell outer membrane</location>
        <topology evidence="1">Multi-pass membrane protein</topology>
    </subcellularLocation>
</comment>
<reference evidence="14" key="1">
    <citation type="submission" date="2020-04" db="EMBL/GenBank/DDBJ databases">
        <title>Ralstonia solanacearum UW576, UW763, UW773, and UW774.</title>
        <authorList>
            <person name="Steidl O."/>
            <person name="Truchon A."/>
            <person name="Allen C."/>
        </authorList>
    </citation>
    <scope>NUCLEOTIDE SEQUENCE [LARGE SCALE GENOMIC DNA]</scope>
    <source>
        <strain evidence="14">UW774</strain>
        <plasmid evidence="14">pUW774mp</plasmid>
    </source>
</reference>
<evidence type="ECO:0000256" key="11">
    <source>
        <dbReference type="SAM" id="SignalP"/>
    </source>
</evidence>
<evidence type="ECO:0000256" key="1">
    <source>
        <dbReference type="ARBA" id="ARBA00004571"/>
    </source>
</evidence>
<keyword evidence="5" id="KW-0812">Transmembrane</keyword>
<evidence type="ECO:0000256" key="4">
    <source>
        <dbReference type="ARBA" id="ARBA00022452"/>
    </source>
</evidence>
<dbReference type="Proteomes" id="UP000593970">
    <property type="component" value="Plasmid pUW774mp"/>
</dbReference>
<keyword evidence="10" id="KW-0998">Cell outer membrane</keyword>
<dbReference type="PANTHER" id="PTHR34501:SF9">
    <property type="entry name" value="MAJOR OUTER MEMBRANE PROTEIN P.IA"/>
    <property type="match status" value="1"/>
</dbReference>
<dbReference type="Gene3D" id="2.40.160.10">
    <property type="entry name" value="Porin"/>
    <property type="match status" value="2"/>
</dbReference>
<comment type="subunit">
    <text evidence="2">Homotrimer.</text>
</comment>
<evidence type="ECO:0000256" key="10">
    <source>
        <dbReference type="ARBA" id="ARBA00023237"/>
    </source>
</evidence>
<evidence type="ECO:0000256" key="6">
    <source>
        <dbReference type="ARBA" id="ARBA00022729"/>
    </source>
</evidence>
<evidence type="ECO:0000313" key="14">
    <source>
        <dbReference type="Proteomes" id="UP000593970"/>
    </source>
</evidence>
<keyword evidence="8" id="KW-0626">Porin</keyword>
<dbReference type="SUPFAM" id="SSF56935">
    <property type="entry name" value="Porins"/>
    <property type="match status" value="1"/>
</dbReference>
<evidence type="ECO:0000256" key="8">
    <source>
        <dbReference type="ARBA" id="ARBA00023114"/>
    </source>
</evidence>
<organism evidence="13 14">
    <name type="scientific">Ralstonia solanacearum</name>
    <name type="common">Pseudomonas solanacearum</name>
    <dbReference type="NCBI Taxonomy" id="305"/>
    <lineage>
        <taxon>Bacteria</taxon>
        <taxon>Pseudomonadati</taxon>
        <taxon>Pseudomonadota</taxon>
        <taxon>Betaproteobacteria</taxon>
        <taxon>Burkholderiales</taxon>
        <taxon>Burkholderiaceae</taxon>
        <taxon>Ralstonia</taxon>
        <taxon>Ralstonia solanacearum species complex</taxon>
    </lineage>
</organism>
<keyword evidence="4" id="KW-1134">Transmembrane beta strand</keyword>
<keyword evidence="6 11" id="KW-0732">Signal</keyword>
<proteinExistence type="predicted"/>